<proteinExistence type="predicted"/>
<feature type="compositionally biased region" description="Polar residues" evidence="1">
    <location>
        <begin position="18"/>
        <end position="43"/>
    </location>
</feature>
<accession>B8MGZ3</accession>
<feature type="compositionally biased region" description="Polar residues" evidence="1">
    <location>
        <begin position="50"/>
        <end position="62"/>
    </location>
</feature>
<dbReference type="RefSeq" id="XP_002483608.1">
    <property type="nucleotide sequence ID" value="XM_002483563.1"/>
</dbReference>
<dbReference type="Proteomes" id="UP000001745">
    <property type="component" value="Unassembled WGS sequence"/>
</dbReference>
<dbReference type="HOGENOM" id="CLU_2905705_0_0_1"/>
<evidence type="ECO:0000256" key="1">
    <source>
        <dbReference type="SAM" id="MobiDB-lite"/>
    </source>
</evidence>
<evidence type="ECO:0000313" key="3">
    <source>
        <dbReference type="Proteomes" id="UP000001745"/>
    </source>
</evidence>
<dbReference type="AlphaFoldDB" id="B8MGZ3"/>
<dbReference type="GeneID" id="8107849"/>
<protein>
    <submittedName>
        <fullName evidence="2">Uncharacterized protein</fullName>
    </submittedName>
</protein>
<organism evidence="2 3">
    <name type="scientific">Talaromyces stipitatus (strain ATCC 10500 / CBS 375.48 / QM 6759 / NRRL 1006)</name>
    <name type="common">Penicillium stipitatum</name>
    <dbReference type="NCBI Taxonomy" id="441959"/>
    <lineage>
        <taxon>Eukaryota</taxon>
        <taxon>Fungi</taxon>
        <taxon>Dikarya</taxon>
        <taxon>Ascomycota</taxon>
        <taxon>Pezizomycotina</taxon>
        <taxon>Eurotiomycetes</taxon>
        <taxon>Eurotiomycetidae</taxon>
        <taxon>Eurotiales</taxon>
        <taxon>Trichocomaceae</taxon>
        <taxon>Talaromyces</taxon>
        <taxon>Talaromyces sect. Talaromyces</taxon>
    </lineage>
</organism>
<feature type="region of interest" description="Disordered" evidence="1">
    <location>
        <begin position="1"/>
        <end position="62"/>
    </location>
</feature>
<dbReference type="EMBL" id="EQ962656">
    <property type="protein sequence ID" value="EED16374.1"/>
    <property type="molecule type" value="Genomic_DNA"/>
</dbReference>
<keyword evidence="3" id="KW-1185">Reference proteome</keyword>
<evidence type="ECO:0000313" key="2">
    <source>
        <dbReference type="EMBL" id="EED16374.1"/>
    </source>
</evidence>
<gene>
    <name evidence="2" type="ORF">TSTA_014660</name>
</gene>
<dbReference type="InParanoid" id="B8MGZ3"/>
<sequence length="62" mass="6712">MFEHNLYRSTKKGISGPPSYSTTQNGSNNQEPKASAGQQNSSVEPDYNGQKASQGASQYVQM</sequence>
<name>B8MGZ3_TALSN</name>
<reference evidence="3" key="1">
    <citation type="journal article" date="2015" name="Genome Announc.">
        <title>Genome sequence of the AIDS-associated pathogen Penicillium marneffei (ATCC18224) and its near taxonomic relative Talaromyces stipitatus (ATCC10500).</title>
        <authorList>
            <person name="Nierman W.C."/>
            <person name="Fedorova-Abrams N.D."/>
            <person name="Andrianopoulos A."/>
        </authorList>
    </citation>
    <scope>NUCLEOTIDE SEQUENCE [LARGE SCALE GENOMIC DNA]</scope>
    <source>
        <strain evidence="3">ATCC 10500 / CBS 375.48 / QM 6759 / NRRL 1006</strain>
    </source>
</reference>
<dbReference type="VEuPathDB" id="FungiDB:TSTA_014660"/>